<evidence type="ECO:0000256" key="3">
    <source>
        <dbReference type="ARBA" id="ARBA00022741"/>
    </source>
</evidence>
<dbReference type="InterPro" id="IPR003439">
    <property type="entry name" value="ABC_transporter-like_ATP-bd"/>
</dbReference>
<dbReference type="Proteomes" id="UP000589896">
    <property type="component" value="Unassembled WGS sequence"/>
</dbReference>
<sequence>MLVRAANLAPGRRLSGWLRRQADVRLHRHEALHSVTFTLRRGEALGIIGHNGSGKSTLLQIVAGVLQPTAGTVRAGGRIAALLELGSGFNPELTGRENVRVNAAILGLDPAQIRDRMEAILAFADIGDFVDEPVKTYSSGMALRLAFAVQVHTDPDILIVDEALAVGDAAFQAKAMARIDEILARGTTLLFVGHDLSAVKAFCHRAMLLERGRIVMEGLPEEVVTEYLHRTHVQVLAKQQDDRAGKVRLVEGGYGLETACVVEASLNEGVQHVAMQYGGVLTVRLKLRLGAEVGHPGVILDVMDNRGLQLTGKRIRLAPADGFVQVDVQFKAIFQYGVYRIRTRVIDAPSIERTTVLSRQEGRLSFEIVDDSRERFTGVFPVEMEVAVTPLPREGAEGGAILSSPQV</sequence>
<dbReference type="PROSITE" id="PS50893">
    <property type="entry name" value="ABC_TRANSPORTER_2"/>
    <property type="match status" value="1"/>
</dbReference>
<evidence type="ECO:0000259" key="5">
    <source>
        <dbReference type="PROSITE" id="PS50893"/>
    </source>
</evidence>
<keyword evidence="3" id="KW-0547">Nucleotide-binding</keyword>
<reference evidence="6 7" key="1">
    <citation type="submission" date="2020-07" db="EMBL/GenBank/DDBJ databases">
        <title>isolation of Luteimonas sp. SJ-16.</title>
        <authorList>
            <person name="Huang X.-X."/>
            <person name="Xu L."/>
            <person name="Sun J.-Q."/>
        </authorList>
    </citation>
    <scope>NUCLEOTIDE SEQUENCE [LARGE SCALE GENOMIC DNA]</scope>
    <source>
        <strain evidence="6 7">SJ-16</strain>
    </source>
</reference>
<dbReference type="EMBL" id="JACCJZ010000013">
    <property type="protein sequence ID" value="NYZ62259.1"/>
    <property type="molecule type" value="Genomic_DNA"/>
</dbReference>
<dbReference type="GO" id="GO:0016020">
    <property type="term" value="C:membrane"/>
    <property type="evidence" value="ECO:0007669"/>
    <property type="project" value="InterPro"/>
</dbReference>
<protein>
    <submittedName>
        <fullName evidence="6">ATP-binding cassette domain-containing protein</fullName>
    </submittedName>
</protein>
<name>A0A7Z0QP69_9GAMM</name>
<dbReference type="InterPro" id="IPR027417">
    <property type="entry name" value="P-loop_NTPase"/>
</dbReference>
<dbReference type="GO" id="GO:0005524">
    <property type="term" value="F:ATP binding"/>
    <property type="evidence" value="ECO:0007669"/>
    <property type="project" value="UniProtKB-KW"/>
</dbReference>
<evidence type="ECO:0000313" key="7">
    <source>
        <dbReference type="Proteomes" id="UP000589896"/>
    </source>
</evidence>
<proteinExistence type="inferred from homology"/>
<dbReference type="Gene3D" id="3.40.50.300">
    <property type="entry name" value="P-loop containing nucleotide triphosphate hydrolases"/>
    <property type="match status" value="1"/>
</dbReference>
<keyword evidence="2" id="KW-0813">Transport</keyword>
<evidence type="ECO:0000256" key="1">
    <source>
        <dbReference type="ARBA" id="ARBA00005417"/>
    </source>
</evidence>
<feature type="domain" description="ABC transporter" evidence="5">
    <location>
        <begin position="3"/>
        <end position="236"/>
    </location>
</feature>
<dbReference type="Pfam" id="PF00005">
    <property type="entry name" value="ABC_tran"/>
    <property type="match status" value="1"/>
</dbReference>
<organism evidence="6 7">
    <name type="scientific">Luteimonas deserti</name>
    <dbReference type="NCBI Taxonomy" id="2752306"/>
    <lineage>
        <taxon>Bacteria</taxon>
        <taxon>Pseudomonadati</taxon>
        <taxon>Pseudomonadota</taxon>
        <taxon>Gammaproteobacteria</taxon>
        <taxon>Lysobacterales</taxon>
        <taxon>Lysobacteraceae</taxon>
        <taxon>Luteimonas</taxon>
    </lineage>
</organism>
<evidence type="ECO:0000256" key="4">
    <source>
        <dbReference type="ARBA" id="ARBA00022840"/>
    </source>
</evidence>
<dbReference type="InterPro" id="IPR050683">
    <property type="entry name" value="Bact_Polysacc_Export_ATP-bd"/>
</dbReference>
<keyword evidence="4 6" id="KW-0067">ATP-binding</keyword>
<evidence type="ECO:0000256" key="2">
    <source>
        <dbReference type="ARBA" id="ARBA00022448"/>
    </source>
</evidence>
<comment type="similarity">
    <text evidence="1">Belongs to the ABC transporter superfamily.</text>
</comment>
<dbReference type="InterPro" id="IPR003593">
    <property type="entry name" value="AAA+_ATPase"/>
</dbReference>
<dbReference type="SMART" id="SM00382">
    <property type="entry name" value="AAA"/>
    <property type="match status" value="1"/>
</dbReference>
<keyword evidence="7" id="KW-1185">Reference proteome</keyword>
<comment type="caution">
    <text evidence="6">The sequence shown here is derived from an EMBL/GenBank/DDBJ whole genome shotgun (WGS) entry which is preliminary data.</text>
</comment>
<dbReference type="GO" id="GO:0140359">
    <property type="term" value="F:ABC-type transporter activity"/>
    <property type="evidence" value="ECO:0007669"/>
    <property type="project" value="InterPro"/>
</dbReference>
<dbReference type="GO" id="GO:0016887">
    <property type="term" value="F:ATP hydrolysis activity"/>
    <property type="evidence" value="ECO:0007669"/>
    <property type="project" value="InterPro"/>
</dbReference>
<dbReference type="PANTHER" id="PTHR46743">
    <property type="entry name" value="TEICHOIC ACIDS EXPORT ATP-BINDING PROTEIN TAGH"/>
    <property type="match status" value="1"/>
</dbReference>
<dbReference type="SUPFAM" id="SSF52540">
    <property type="entry name" value="P-loop containing nucleoside triphosphate hydrolases"/>
    <property type="match status" value="1"/>
</dbReference>
<dbReference type="InterPro" id="IPR015860">
    <property type="entry name" value="ABC_transpr_TagH-like"/>
</dbReference>
<dbReference type="CDD" id="cd03220">
    <property type="entry name" value="ABC_KpsT_Wzt"/>
    <property type="match status" value="1"/>
</dbReference>
<dbReference type="PANTHER" id="PTHR46743:SF2">
    <property type="entry name" value="TEICHOIC ACIDS EXPORT ATP-BINDING PROTEIN TAGH"/>
    <property type="match status" value="1"/>
</dbReference>
<gene>
    <name evidence="6" type="ORF">H0E82_05725</name>
</gene>
<accession>A0A7Z0QP69</accession>
<dbReference type="AlphaFoldDB" id="A0A7Z0QP69"/>
<evidence type="ECO:0000313" key="6">
    <source>
        <dbReference type="EMBL" id="NYZ62259.1"/>
    </source>
</evidence>